<evidence type="ECO:0000256" key="1">
    <source>
        <dbReference type="ARBA" id="ARBA00009403"/>
    </source>
</evidence>
<evidence type="ECO:0000256" key="5">
    <source>
        <dbReference type="SAM" id="SignalP"/>
    </source>
</evidence>
<keyword evidence="2" id="KW-0646">Protease inhibitor</keyword>
<keyword evidence="8" id="KW-1185">Reference proteome</keyword>
<dbReference type="PANTHER" id="PTHR46186:SF2">
    <property type="entry name" value="CYSTATIN"/>
    <property type="match status" value="1"/>
</dbReference>
<dbReference type="EMBL" id="WNYA01000003">
    <property type="protein sequence ID" value="KAG8583758.1"/>
    <property type="molecule type" value="Genomic_DNA"/>
</dbReference>
<organism evidence="7 8">
    <name type="scientific">Engystomops pustulosus</name>
    <name type="common">Tungara frog</name>
    <name type="synonym">Physalaemus pustulosus</name>
    <dbReference type="NCBI Taxonomy" id="76066"/>
    <lineage>
        <taxon>Eukaryota</taxon>
        <taxon>Metazoa</taxon>
        <taxon>Chordata</taxon>
        <taxon>Craniata</taxon>
        <taxon>Vertebrata</taxon>
        <taxon>Euteleostomi</taxon>
        <taxon>Amphibia</taxon>
        <taxon>Batrachia</taxon>
        <taxon>Anura</taxon>
        <taxon>Neobatrachia</taxon>
        <taxon>Hyloidea</taxon>
        <taxon>Leptodactylidae</taxon>
        <taxon>Leiuperinae</taxon>
        <taxon>Engystomops</taxon>
    </lineage>
</organism>
<comment type="caution">
    <text evidence="7">The sequence shown here is derived from an EMBL/GenBank/DDBJ whole genome shotgun (WGS) entry which is preliminary data.</text>
</comment>
<accession>A0AAV7CFF8</accession>
<dbReference type="GO" id="GO:0004869">
    <property type="term" value="F:cysteine-type endopeptidase inhibitor activity"/>
    <property type="evidence" value="ECO:0007669"/>
    <property type="project" value="UniProtKB-KW"/>
</dbReference>
<dbReference type="FunFam" id="3.10.450.10:FF:000004">
    <property type="entry name" value="Cystatin C"/>
    <property type="match status" value="1"/>
</dbReference>
<dbReference type="SMART" id="SM00043">
    <property type="entry name" value="CY"/>
    <property type="match status" value="1"/>
</dbReference>
<comment type="similarity">
    <text evidence="1">Belongs to the cystatin family.</text>
</comment>
<evidence type="ECO:0000313" key="8">
    <source>
        <dbReference type="Proteomes" id="UP000824782"/>
    </source>
</evidence>
<dbReference type="InterPro" id="IPR000010">
    <property type="entry name" value="Cystatin_dom"/>
</dbReference>
<keyword evidence="3" id="KW-0789">Thiol protease inhibitor</keyword>
<dbReference type="Gene3D" id="3.10.450.10">
    <property type="match status" value="1"/>
</dbReference>
<gene>
    <name evidence="7" type="ORF">GDO81_008537</name>
</gene>
<dbReference type="Proteomes" id="UP000824782">
    <property type="component" value="Unassembled WGS sequence"/>
</dbReference>
<evidence type="ECO:0000256" key="3">
    <source>
        <dbReference type="ARBA" id="ARBA00022704"/>
    </source>
</evidence>
<evidence type="ECO:0000259" key="6">
    <source>
        <dbReference type="SMART" id="SM00043"/>
    </source>
</evidence>
<dbReference type="EMBL" id="WNYA01000003">
    <property type="protein sequence ID" value="KAG8583761.1"/>
    <property type="molecule type" value="Genomic_DNA"/>
</dbReference>
<dbReference type="CDD" id="cd00042">
    <property type="entry name" value="CY"/>
    <property type="match status" value="1"/>
</dbReference>
<reference evidence="7" key="1">
    <citation type="thesis" date="2020" institute="ProQuest LLC" country="789 East Eisenhower Parkway, Ann Arbor, MI, USA">
        <title>Comparative Genomics and Chromosome Evolution.</title>
        <authorList>
            <person name="Mudd A.B."/>
        </authorList>
    </citation>
    <scope>NUCLEOTIDE SEQUENCE</scope>
    <source>
        <strain evidence="7">237g6f4</strain>
        <tissue evidence="7">Blood</tissue>
    </source>
</reference>
<dbReference type="PANTHER" id="PTHR46186">
    <property type="entry name" value="CYSTATIN"/>
    <property type="match status" value="1"/>
</dbReference>
<evidence type="ECO:0000256" key="4">
    <source>
        <dbReference type="ARBA" id="ARBA00023157"/>
    </source>
</evidence>
<evidence type="ECO:0000313" key="7">
    <source>
        <dbReference type="EMBL" id="KAG8583759.1"/>
    </source>
</evidence>
<dbReference type="GO" id="GO:0005737">
    <property type="term" value="C:cytoplasm"/>
    <property type="evidence" value="ECO:0007669"/>
    <property type="project" value="TreeGrafter"/>
</dbReference>
<keyword evidence="5" id="KW-0732">Signal</keyword>
<dbReference type="SUPFAM" id="SSF54403">
    <property type="entry name" value="Cystatin/monellin"/>
    <property type="match status" value="1"/>
</dbReference>
<feature type="domain" description="Cystatin" evidence="6">
    <location>
        <begin position="24"/>
        <end position="134"/>
    </location>
</feature>
<feature type="signal peptide" evidence="5">
    <location>
        <begin position="1"/>
        <end position="23"/>
    </location>
</feature>
<dbReference type="GO" id="GO:0031982">
    <property type="term" value="C:vesicle"/>
    <property type="evidence" value="ECO:0007669"/>
    <property type="project" value="TreeGrafter"/>
</dbReference>
<dbReference type="EMBL" id="WNYA01000003">
    <property type="protein sequence ID" value="KAG8583760.1"/>
    <property type="molecule type" value="Genomic_DNA"/>
</dbReference>
<dbReference type="InterPro" id="IPR046350">
    <property type="entry name" value="Cystatin_sf"/>
</dbReference>
<dbReference type="AlphaFoldDB" id="A0AAV7CFF8"/>
<dbReference type="PROSITE" id="PS00287">
    <property type="entry name" value="CYSTATIN"/>
    <property type="match status" value="1"/>
</dbReference>
<keyword evidence="4" id="KW-1015">Disulfide bond</keyword>
<sequence length="136" mass="15276">MVWNLNLYLFLISCLSFAVICHGSLVGGYIDIKTTRNDVHDAVKFAVTEFNKMANYANLFKPINIVLAKSQVVAGTNYMVVVDIGQTECRKNHAGDACDVENSKVSEVLRCTFKVYKSLPLPESHYELKEHKCEAQ</sequence>
<proteinExistence type="inferred from homology"/>
<feature type="chain" id="PRO_5044715762" description="Cystatin domain-containing protein" evidence="5">
    <location>
        <begin position="24"/>
        <end position="136"/>
    </location>
</feature>
<dbReference type="GO" id="GO:0005615">
    <property type="term" value="C:extracellular space"/>
    <property type="evidence" value="ECO:0007669"/>
    <property type="project" value="TreeGrafter"/>
</dbReference>
<dbReference type="EMBL" id="WNYA01000003">
    <property type="protein sequence ID" value="KAG8583759.1"/>
    <property type="molecule type" value="Genomic_DNA"/>
</dbReference>
<dbReference type="InterPro" id="IPR018073">
    <property type="entry name" value="Prot_inh_cystat_CS"/>
</dbReference>
<protein>
    <recommendedName>
        <fullName evidence="6">Cystatin domain-containing protein</fullName>
    </recommendedName>
</protein>
<name>A0AAV7CFF8_ENGPU</name>
<dbReference type="Pfam" id="PF00031">
    <property type="entry name" value="Cystatin"/>
    <property type="match status" value="1"/>
</dbReference>
<evidence type="ECO:0000256" key="2">
    <source>
        <dbReference type="ARBA" id="ARBA00022690"/>
    </source>
</evidence>